<sequence length="194" mass="20349">LAPLHRPLGAACIALLLGVTAAEARDIGRIEARIGEVHHTATIRTGEPALPEGAQRMHDTAGGLSELGYDMLAVPDAGGAGPGAIILGLAFEGPHTTPLAGFEPAMLVDFYAMVAETWHPGAEAPEFVWMTAPEDGAEMVIAEMTVDDDTTLLSGTITDAPFCLVHVDDLANFDEDRSDGTCHTGTLTFTLDTR</sequence>
<reference evidence="1" key="2">
    <citation type="journal article" date="2020" name="Microorganisms">
        <title>Osmotic Adaptation and Compatible Solute Biosynthesis of Phototrophic Bacteria as Revealed from Genome Analyses.</title>
        <authorList>
            <person name="Imhoff J.F."/>
            <person name="Rahn T."/>
            <person name="Kunzel S."/>
            <person name="Keller A."/>
            <person name="Neulinger S.C."/>
        </authorList>
    </citation>
    <scope>NUCLEOTIDE SEQUENCE</scope>
    <source>
        <strain evidence="1">LMG 28126</strain>
    </source>
</reference>
<evidence type="ECO:0000313" key="1">
    <source>
        <dbReference type="EMBL" id="MBK5926329.1"/>
    </source>
</evidence>
<dbReference type="Proteomes" id="UP000706333">
    <property type="component" value="Unassembled WGS sequence"/>
</dbReference>
<dbReference type="AlphaFoldDB" id="A0A934THB6"/>
<gene>
    <name evidence="1" type="ORF">CCR87_02995</name>
</gene>
<proteinExistence type="predicted"/>
<comment type="caution">
    <text evidence="1">The sequence shown here is derived from an EMBL/GenBank/DDBJ whole genome shotgun (WGS) entry which is preliminary data.</text>
</comment>
<protein>
    <submittedName>
        <fullName evidence="1">Uncharacterized protein</fullName>
    </submittedName>
</protein>
<reference evidence="1" key="1">
    <citation type="submission" date="2017-05" db="EMBL/GenBank/DDBJ databases">
        <authorList>
            <person name="Imhoff J.F."/>
            <person name="Rahn T."/>
            <person name="Kuenzel S."/>
            <person name="Neulinger S.C."/>
        </authorList>
    </citation>
    <scope>NUCLEOTIDE SEQUENCE</scope>
    <source>
        <strain evidence="1">LMG 28126</strain>
    </source>
</reference>
<dbReference type="RefSeq" id="WP_201156031.1">
    <property type="nucleotide sequence ID" value="NZ_NHSD01000119.1"/>
</dbReference>
<organism evidence="1 2">
    <name type="scientific">Rhodobaculum claviforme</name>
    <dbReference type="NCBI Taxonomy" id="1549854"/>
    <lineage>
        <taxon>Bacteria</taxon>
        <taxon>Pseudomonadati</taxon>
        <taxon>Pseudomonadota</taxon>
        <taxon>Alphaproteobacteria</taxon>
        <taxon>Rhodobacterales</taxon>
        <taxon>Paracoccaceae</taxon>
        <taxon>Rhodobaculum</taxon>
    </lineage>
</organism>
<keyword evidence="2" id="KW-1185">Reference proteome</keyword>
<accession>A0A934THB6</accession>
<name>A0A934THB6_9RHOB</name>
<feature type="non-terminal residue" evidence="1">
    <location>
        <position position="1"/>
    </location>
</feature>
<dbReference type="EMBL" id="NHSD01000119">
    <property type="protein sequence ID" value="MBK5926329.1"/>
    <property type="molecule type" value="Genomic_DNA"/>
</dbReference>
<evidence type="ECO:0000313" key="2">
    <source>
        <dbReference type="Proteomes" id="UP000706333"/>
    </source>
</evidence>